<protein>
    <submittedName>
        <fullName evidence="2">Uncharacterized protein</fullName>
    </submittedName>
</protein>
<gene>
    <name evidence="2" type="ORF">BQ4739_LOCUS6188</name>
</gene>
<keyword evidence="1" id="KW-0732">Signal</keyword>
<sequence length="329" mass="31686">MKSYKVFAVLALLAFGTASTAAQRVLLQAGAAEGAAGATCPVDPSKTVLDFSKVSNDCAAQANVCTTCVCALVGAFAPALAAGGIKFDAAAPESFPLAQAAGVLRSCAEDYIVAMMMAGVNVSALAELNNCGFGSAADVPACLSAEVTGINSANATVTATSRTDSDNLSGVTIPESSAATSSLRIATVQATPSGPVFTLAGQLDSASQLLQAMAASQDLVAAMSPEAAAQLKFLAADASKIDANPATEAVLAGLQNPINAPQLLTQMAPLNTAAPAGAAAPAAAAAAAATPAPAAAAPAAAPAPTSSAGAQGVAVMATAGAALLAALLL</sequence>
<feature type="signal peptide" evidence="1">
    <location>
        <begin position="1"/>
        <end position="22"/>
    </location>
</feature>
<dbReference type="Proteomes" id="UP000256970">
    <property type="component" value="Unassembled WGS sequence"/>
</dbReference>
<accession>A0A383VJL6</accession>
<reference evidence="2 3" key="1">
    <citation type="submission" date="2016-10" db="EMBL/GenBank/DDBJ databases">
        <authorList>
            <person name="Cai Z."/>
        </authorList>
    </citation>
    <scope>NUCLEOTIDE SEQUENCE [LARGE SCALE GENOMIC DNA]</scope>
</reference>
<evidence type="ECO:0000313" key="3">
    <source>
        <dbReference type="Proteomes" id="UP000256970"/>
    </source>
</evidence>
<evidence type="ECO:0000313" key="2">
    <source>
        <dbReference type="EMBL" id="SZX65718.1"/>
    </source>
</evidence>
<proteinExistence type="predicted"/>
<evidence type="ECO:0000256" key="1">
    <source>
        <dbReference type="SAM" id="SignalP"/>
    </source>
</evidence>
<dbReference type="EMBL" id="FNXT01000661">
    <property type="protein sequence ID" value="SZX65718.1"/>
    <property type="molecule type" value="Genomic_DNA"/>
</dbReference>
<dbReference type="STRING" id="3088.A0A383VJL6"/>
<keyword evidence="3" id="KW-1185">Reference proteome</keyword>
<dbReference type="AlphaFoldDB" id="A0A383VJL6"/>
<feature type="chain" id="PRO_5016574379" evidence="1">
    <location>
        <begin position="23"/>
        <end position="329"/>
    </location>
</feature>
<name>A0A383VJL6_TETOB</name>
<organism evidence="2 3">
    <name type="scientific">Tetradesmus obliquus</name>
    <name type="common">Green alga</name>
    <name type="synonym">Acutodesmus obliquus</name>
    <dbReference type="NCBI Taxonomy" id="3088"/>
    <lineage>
        <taxon>Eukaryota</taxon>
        <taxon>Viridiplantae</taxon>
        <taxon>Chlorophyta</taxon>
        <taxon>core chlorophytes</taxon>
        <taxon>Chlorophyceae</taxon>
        <taxon>CS clade</taxon>
        <taxon>Sphaeropleales</taxon>
        <taxon>Scenedesmaceae</taxon>
        <taxon>Tetradesmus</taxon>
    </lineage>
</organism>